<proteinExistence type="predicted"/>
<reference evidence="1" key="1">
    <citation type="submission" date="2024-07" db="EMBL/GenBank/DDBJ databases">
        <authorList>
            <person name="Yu S.T."/>
        </authorList>
    </citation>
    <scope>NUCLEOTIDE SEQUENCE</scope>
    <source>
        <strain evidence="1">R21</strain>
    </source>
</reference>
<name>A0AB39P0P5_9ACTN</name>
<organism evidence="1">
    <name type="scientific">Streptomyces sp. R21</name>
    <dbReference type="NCBI Taxonomy" id="3238627"/>
    <lineage>
        <taxon>Bacteria</taxon>
        <taxon>Bacillati</taxon>
        <taxon>Actinomycetota</taxon>
        <taxon>Actinomycetes</taxon>
        <taxon>Kitasatosporales</taxon>
        <taxon>Streptomycetaceae</taxon>
        <taxon>Streptomyces</taxon>
    </lineage>
</organism>
<gene>
    <name evidence="1" type="ORF">AB5J56_02755</name>
</gene>
<protein>
    <submittedName>
        <fullName evidence="1">Uncharacterized protein</fullName>
    </submittedName>
</protein>
<accession>A0AB39P0P5</accession>
<sequence>MEPEKAQEWCNFVLWRPTELPEDCEVACGTLRQEAPAGRNGNTAGRTPWSPANPAAYRTEIAGRERRLRIKQFLYDWAFPAVDHPCLWGSEARPFGIGDGRVVWLGTDYLRNVAASARLARTTIELSVLDGEFSDEELVSIYRGLRPADGDAVQRVLCTPFSELSYWARHPVDMVSVPTGVFVFHRQGGPNEGEWLSPEAVPGFLAGHGVPETVLGFRADSAAIFADGEGRRELEVVYSSPASGGSELRLIVQATGRGRLQFPPRPDKHPAQTETLELAGHTIHLGYVHADFGACDAQWQDTAAALDLKLLGSAGAALGKDGFLRHVEQVIGRLRLSGDSELLR</sequence>
<evidence type="ECO:0000313" key="1">
    <source>
        <dbReference type="EMBL" id="XDQ23677.1"/>
    </source>
</evidence>
<dbReference type="AlphaFoldDB" id="A0AB39P0P5"/>
<dbReference type="EMBL" id="CP163435">
    <property type="protein sequence ID" value="XDQ23677.1"/>
    <property type="molecule type" value="Genomic_DNA"/>
</dbReference>
<dbReference type="RefSeq" id="WP_369229625.1">
    <property type="nucleotide sequence ID" value="NZ_CP163435.1"/>
</dbReference>